<dbReference type="PROSITE" id="PS50850">
    <property type="entry name" value="MFS"/>
    <property type="match status" value="1"/>
</dbReference>
<evidence type="ECO:0000313" key="8">
    <source>
        <dbReference type="EMBL" id="RSH83832.1"/>
    </source>
</evidence>
<dbReference type="Proteomes" id="UP000279259">
    <property type="component" value="Unassembled WGS sequence"/>
</dbReference>
<comment type="caution">
    <text evidence="8">The sequence shown here is derived from an EMBL/GenBank/DDBJ whole genome shotgun (WGS) entry which is preliminary data.</text>
</comment>
<proteinExistence type="inferred from homology"/>
<evidence type="ECO:0000256" key="1">
    <source>
        <dbReference type="ARBA" id="ARBA00004141"/>
    </source>
</evidence>
<dbReference type="Pfam" id="PF00083">
    <property type="entry name" value="Sugar_tr"/>
    <property type="match status" value="1"/>
</dbReference>
<dbReference type="Gene3D" id="1.20.1250.20">
    <property type="entry name" value="MFS general substrate transporter like domains"/>
    <property type="match status" value="1"/>
</dbReference>
<dbReference type="OrthoDB" id="6612291at2759"/>
<name>A0A427XYD8_9TREE</name>
<dbReference type="EMBL" id="RSCD01000023">
    <property type="protein sequence ID" value="RSH83832.1"/>
    <property type="molecule type" value="Genomic_DNA"/>
</dbReference>
<reference evidence="8 9" key="1">
    <citation type="submission" date="2018-11" db="EMBL/GenBank/DDBJ databases">
        <title>Genome sequence of Saitozyma podzolica DSM 27192.</title>
        <authorList>
            <person name="Aliyu H."/>
            <person name="Gorte O."/>
            <person name="Ochsenreither K."/>
        </authorList>
    </citation>
    <scope>NUCLEOTIDE SEQUENCE [LARGE SCALE GENOMIC DNA]</scope>
    <source>
        <strain evidence="8 9">DSM 27192</strain>
    </source>
</reference>
<feature type="transmembrane region" description="Helical" evidence="6">
    <location>
        <begin position="479"/>
        <end position="497"/>
    </location>
</feature>
<protein>
    <recommendedName>
        <fullName evidence="7">Major facilitator superfamily (MFS) profile domain-containing protein</fullName>
    </recommendedName>
</protein>
<dbReference type="SUPFAM" id="SSF103473">
    <property type="entry name" value="MFS general substrate transporter"/>
    <property type="match status" value="1"/>
</dbReference>
<dbReference type="InterPro" id="IPR050360">
    <property type="entry name" value="MFS_Sugar_Transporters"/>
</dbReference>
<evidence type="ECO:0000256" key="6">
    <source>
        <dbReference type="SAM" id="Phobius"/>
    </source>
</evidence>
<evidence type="ECO:0000256" key="2">
    <source>
        <dbReference type="ARBA" id="ARBA00010992"/>
    </source>
</evidence>
<dbReference type="PANTHER" id="PTHR48022:SF2">
    <property type="entry name" value="PLASTIDIC GLUCOSE TRANSPORTER 4"/>
    <property type="match status" value="1"/>
</dbReference>
<dbReference type="GO" id="GO:0016020">
    <property type="term" value="C:membrane"/>
    <property type="evidence" value="ECO:0007669"/>
    <property type="project" value="UniProtKB-SubCell"/>
</dbReference>
<feature type="domain" description="Major facilitator superfamily (MFS) profile" evidence="7">
    <location>
        <begin position="59"/>
        <end position="501"/>
    </location>
</feature>
<feature type="transmembrane region" description="Helical" evidence="6">
    <location>
        <begin position="444"/>
        <end position="467"/>
    </location>
</feature>
<feature type="transmembrane region" description="Helical" evidence="6">
    <location>
        <begin position="316"/>
        <end position="337"/>
    </location>
</feature>
<evidence type="ECO:0000313" key="9">
    <source>
        <dbReference type="Proteomes" id="UP000279259"/>
    </source>
</evidence>
<gene>
    <name evidence="8" type="ORF">EHS25_005447</name>
</gene>
<keyword evidence="9" id="KW-1185">Reference proteome</keyword>
<dbReference type="GO" id="GO:0005351">
    <property type="term" value="F:carbohydrate:proton symporter activity"/>
    <property type="evidence" value="ECO:0007669"/>
    <property type="project" value="TreeGrafter"/>
</dbReference>
<dbReference type="InterPro" id="IPR005828">
    <property type="entry name" value="MFS_sugar_transport-like"/>
</dbReference>
<dbReference type="AlphaFoldDB" id="A0A427XYD8"/>
<feature type="transmembrane region" description="Helical" evidence="6">
    <location>
        <begin position="409"/>
        <end position="432"/>
    </location>
</feature>
<dbReference type="InterPro" id="IPR020846">
    <property type="entry name" value="MFS_dom"/>
</dbReference>
<dbReference type="InterPro" id="IPR036259">
    <property type="entry name" value="MFS_trans_sf"/>
</dbReference>
<feature type="transmembrane region" description="Helical" evidence="6">
    <location>
        <begin position="349"/>
        <end position="367"/>
    </location>
</feature>
<keyword evidence="3 6" id="KW-0812">Transmembrane</keyword>
<accession>A0A427XYD8</accession>
<evidence type="ECO:0000256" key="4">
    <source>
        <dbReference type="ARBA" id="ARBA00022989"/>
    </source>
</evidence>
<evidence type="ECO:0000259" key="7">
    <source>
        <dbReference type="PROSITE" id="PS50850"/>
    </source>
</evidence>
<dbReference type="PANTHER" id="PTHR48022">
    <property type="entry name" value="PLASTIDIC GLUCOSE TRANSPORTER 4"/>
    <property type="match status" value="1"/>
</dbReference>
<keyword evidence="5 6" id="KW-0472">Membrane</keyword>
<evidence type="ECO:0000256" key="3">
    <source>
        <dbReference type="ARBA" id="ARBA00022692"/>
    </source>
</evidence>
<feature type="transmembrane region" description="Helical" evidence="6">
    <location>
        <begin position="379"/>
        <end position="403"/>
    </location>
</feature>
<sequence>MSAVIEEDKIQVEHQEPTHVLNQEKQFKDAAAEKGQGFSGYEDLSLFQTISKFKVATLICFAVTLSAATDGYQIGIAGNIVANPGFVNQFGNETDSAGVRIIGASVLGTWGAIGSVCQLLGQVGIPFFADRFGRKWAQYLYLTSLAIGVLFENVGRTWQLWLAAKLFGDSEWELCRASCLTLLAEIIIPTYVAEVAPVRIRGALLSCYNFWFAFGQLIATLALQVMHVNDPNNWLTPIFTQPGELHLVAWAATKGNAELAKKCLKRINWGVKDYDVDAQYRLLEMAIDHELEEAAINHKSTKWYSIFSGVDGFRTLCSGWGLLAQMFLGIGIFYSYASYFFSQVGFNDPFKVTCIVSGIGLAANMIATSLADVVGRRMIINVGNTIQATCCLCVGIVAVAPASSAGQSLVIFFCCLWVLGFISSGAVAWGYVGELSSSRLRPYTAGFGAGLSVVNGIWLNYFVSYMLNANQWNWGLRSAFFYAAAGFPMTIIGYFIFPETNRRSPAELDELFERKIKPWRFHKTKTALDLARDAQATGEAPAA</sequence>
<keyword evidence="4 6" id="KW-1133">Transmembrane helix</keyword>
<comment type="similarity">
    <text evidence="2">Belongs to the major facilitator superfamily. Sugar transporter (TC 2.A.1.1) family.</text>
</comment>
<evidence type="ECO:0000256" key="5">
    <source>
        <dbReference type="ARBA" id="ARBA00023136"/>
    </source>
</evidence>
<comment type="subcellular location">
    <subcellularLocation>
        <location evidence="1">Membrane</location>
        <topology evidence="1">Multi-pass membrane protein</topology>
    </subcellularLocation>
</comment>
<organism evidence="8 9">
    <name type="scientific">Saitozyma podzolica</name>
    <dbReference type="NCBI Taxonomy" id="1890683"/>
    <lineage>
        <taxon>Eukaryota</taxon>
        <taxon>Fungi</taxon>
        <taxon>Dikarya</taxon>
        <taxon>Basidiomycota</taxon>
        <taxon>Agaricomycotina</taxon>
        <taxon>Tremellomycetes</taxon>
        <taxon>Tremellales</taxon>
        <taxon>Trimorphomycetaceae</taxon>
        <taxon>Saitozyma</taxon>
    </lineage>
</organism>